<organism evidence="1 2">
    <name type="scientific">Siminovitchia fordii</name>
    <dbReference type="NCBI Taxonomy" id="254759"/>
    <lineage>
        <taxon>Bacteria</taxon>
        <taxon>Bacillati</taxon>
        <taxon>Bacillota</taxon>
        <taxon>Bacilli</taxon>
        <taxon>Bacillales</taxon>
        <taxon>Bacillaceae</taxon>
        <taxon>Siminovitchia</taxon>
    </lineage>
</organism>
<dbReference type="RefSeq" id="WP_212963676.1">
    <property type="nucleotide sequence ID" value="NZ_BOQT01000018.1"/>
</dbReference>
<comment type="caution">
    <text evidence="1">The sequence shown here is derived from an EMBL/GenBank/DDBJ whole genome shotgun (WGS) entry which is preliminary data.</text>
</comment>
<protein>
    <submittedName>
        <fullName evidence="1">Uncharacterized protein</fullName>
    </submittedName>
</protein>
<sequence length="162" mass="18166">MQTNFKYPMNVVAKDTVSGFQGLIIARNAHLFGCAQYGLAPQELSADGSPRQTEYFDEARIEILDATNAVYGENAYEKIFAISLGSEVRDKVSEYQGKVLAILENLHNCNQYYVERPVDKDGKVQDGRWFDEGRLEVIGKGISPEEVEAPKRGSVFSRDLPR</sequence>
<dbReference type="Proteomes" id="UP000680279">
    <property type="component" value="Unassembled WGS sequence"/>
</dbReference>
<dbReference type="EMBL" id="BOQT01000018">
    <property type="protein sequence ID" value="GIN22557.1"/>
    <property type="molecule type" value="Genomic_DNA"/>
</dbReference>
<keyword evidence="2" id="KW-1185">Reference proteome</keyword>
<gene>
    <name evidence="1" type="ORF">J1TS3_36910</name>
</gene>
<proteinExistence type="predicted"/>
<name>A0ABQ4KA13_9BACI</name>
<evidence type="ECO:0000313" key="1">
    <source>
        <dbReference type="EMBL" id="GIN22557.1"/>
    </source>
</evidence>
<accession>A0ABQ4KA13</accession>
<reference evidence="1 2" key="1">
    <citation type="submission" date="2021-03" db="EMBL/GenBank/DDBJ databases">
        <title>Antimicrobial resistance genes in bacteria isolated from Japanese honey, and their potential for conferring macrolide and lincosamide resistance in the American foulbrood pathogen Paenibacillus larvae.</title>
        <authorList>
            <person name="Okamoto M."/>
            <person name="Kumagai M."/>
            <person name="Kanamori H."/>
            <person name="Takamatsu D."/>
        </authorList>
    </citation>
    <scope>NUCLEOTIDE SEQUENCE [LARGE SCALE GENOMIC DNA]</scope>
    <source>
        <strain evidence="1 2">J1TS3</strain>
    </source>
</reference>
<evidence type="ECO:0000313" key="2">
    <source>
        <dbReference type="Proteomes" id="UP000680279"/>
    </source>
</evidence>